<dbReference type="RefSeq" id="XP_014257057.1">
    <property type="nucleotide sequence ID" value="XM_014401571.2"/>
</dbReference>
<feature type="region of interest" description="Disordered" evidence="1">
    <location>
        <begin position="1"/>
        <end position="28"/>
    </location>
</feature>
<dbReference type="Proteomes" id="UP000494040">
    <property type="component" value="Unassembled WGS sequence"/>
</dbReference>
<evidence type="ECO:0000256" key="1">
    <source>
        <dbReference type="SAM" id="MobiDB-lite"/>
    </source>
</evidence>
<evidence type="ECO:0000313" key="2">
    <source>
        <dbReference type="EnsemblMetazoa" id="XP_024081054.1"/>
    </source>
</evidence>
<dbReference type="AlphaFoldDB" id="A0A8I6SFV9"/>
<reference evidence="2" key="1">
    <citation type="submission" date="2022-01" db="UniProtKB">
        <authorList>
            <consortium name="EnsemblMetazoa"/>
        </authorList>
    </citation>
    <scope>IDENTIFICATION</scope>
</reference>
<feature type="region of interest" description="Disordered" evidence="1">
    <location>
        <begin position="71"/>
        <end position="190"/>
    </location>
</feature>
<dbReference type="EnsemblMetazoa" id="XM_024225286.1">
    <property type="protein sequence ID" value="XP_024081054.1"/>
    <property type="gene ID" value="LOC106670902"/>
</dbReference>
<evidence type="ECO:0000313" key="3">
    <source>
        <dbReference type="Proteomes" id="UP000494040"/>
    </source>
</evidence>
<dbReference type="RefSeq" id="XP_024081054.1">
    <property type="nucleotide sequence ID" value="XM_024225286.1"/>
</dbReference>
<dbReference type="GeneID" id="106670902"/>
<dbReference type="EnsemblMetazoa" id="XM_014401571.2">
    <property type="protein sequence ID" value="XP_014257057.1"/>
    <property type="gene ID" value="LOC106670902"/>
</dbReference>
<feature type="compositionally biased region" description="Polar residues" evidence="1">
    <location>
        <begin position="16"/>
        <end position="28"/>
    </location>
</feature>
<dbReference type="KEGG" id="clec:106670902"/>
<accession>A0A8I6SFV9</accession>
<protein>
    <submittedName>
        <fullName evidence="2">Uncharacterized protein</fullName>
    </submittedName>
</protein>
<keyword evidence="3" id="KW-1185">Reference proteome</keyword>
<feature type="compositionally biased region" description="Basic and acidic residues" evidence="1">
    <location>
        <begin position="158"/>
        <end position="177"/>
    </location>
</feature>
<proteinExistence type="predicted"/>
<feature type="compositionally biased region" description="Basic residues" evidence="1">
    <location>
        <begin position="1"/>
        <end position="10"/>
    </location>
</feature>
<organism evidence="2 3">
    <name type="scientific">Cimex lectularius</name>
    <name type="common">Bed bug</name>
    <name type="synonym">Acanthia lectularia</name>
    <dbReference type="NCBI Taxonomy" id="79782"/>
    <lineage>
        <taxon>Eukaryota</taxon>
        <taxon>Metazoa</taxon>
        <taxon>Ecdysozoa</taxon>
        <taxon>Arthropoda</taxon>
        <taxon>Hexapoda</taxon>
        <taxon>Insecta</taxon>
        <taxon>Pterygota</taxon>
        <taxon>Neoptera</taxon>
        <taxon>Paraneoptera</taxon>
        <taxon>Hemiptera</taxon>
        <taxon>Heteroptera</taxon>
        <taxon>Panheteroptera</taxon>
        <taxon>Cimicomorpha</taxon>
        <taxon>Cimicidae</taxon>
        <taxon>Cimex</taxon>
    </lineage>
</organism>
<name>A0A8I6SFV9_CIMLE</name>
<sequence>MNKGGKKGGNKKVNGPQSTEDGRSPSSMNLLAAQLANCSGNSTLSKPAKKMTILKKKVVKKGEDEGLKNALALKAGQTEAEPKQKKIAKRKKDAKPPEKQASGECVEASRSNTSMKKSTKKSSKDEIGPTPSKVSLKEKPKESLKTVKRPQRKNGTAVKKDPPVKEARRALDKRPAKFDQPAVRGSSSSAVLPFPKDVIKDHRGASPAASATDVLKCVSFHAPTLDENDFWGNAWKDGVKFDPTADEEFISKLKSSDKRVWKGTKFKKRVSRSPVLSEIDEEPDERYDLVPVKEKKFAREKNPIRYGHTKFVPVRPKKSIKEINK</sequence>
<feature type="compositionally biased region" description="Basic and acidic residues" evidence="1">
    <location>
        <begin position="135"/>
        <end position="145"/>
    </location>
</feature>